<evidence type="ECO:0000313" key="1">
    <source>
        <dbReference type="EMBL" id="OSX64463.1"/>
    </source>
</evidence>
<protein>
    <submittedName>
        <fullName evidence="1">Uncharacterized protein</fullName>
    </submittedName>
</protein>
<proteinExistence type="predicted"/>
<accession>A0A1X6N7U2</accession>
<reference evidence="1 2" key="1">
    <citation type="submission" date="2017-04" db="EMBL/GenBank/DDBJ databases">
        <title>Genome Sequence of the Model Brown-Rot Fungus Postia placenta SB12.</title>
        <authorList>
            <consortium name="DOE Joint Genome Institute"/>
            <person name="Gaskell J."/>
            <person name="Kersten P."/>
            <person name="Larrondo L.F."/>
            <person name="Canessa P."/>
            <person name="Martinez D."/>
            <person name="Hibbett D."/>
            <person name="Schmoll M."/>
            <person name="Kubicek C.P."/>
            <person name="Martinez A.T."/>
            <person name="Yadav J."/>
            <person name="Master E."/>
            <person name="Magnuson J.K."/>
            <person name="James T."/>
            <person name="Yaver D."/>
            <person name="Berka R."/>
            <person name="Labutti K."/>
            <person name="Lipzen A."/>
            <person name="Aerts A."/>
            <person name="Barry K."/>
            <person name="Henrissat B."/>
            <person name="Blanchette R."/>
            <person name="Grigoriev I."/>
            <person name="Cullen D."/>
        </authorList>
    </citation>
    <scope>NUCLEOTIDE SEQUENCE [LARGE SCALE GENOMIC DNA]</scope>
    <source>
        <strain evidence="1 2">MAD-698-R-SB12</strain>
    </source>
</reference>
<sequence>MAALMLAEAACIEGAPPRAPPRPRPRAEKKLFSSGLRARLISRICSTSVARFSAACHVVKVSSSIFRYTQEGMLLRYLSRSSRSPYPERSTGPLNSVENSAAAAVKAASFLQGVVTPCTPICTDASWANDSCHHIEVGGGASGSLCQGRSWWETLSAPGGTEDAAGAEAAVVALRWSNFERSECSSGLSAESAVKAPEKVRRGVWREISSYLTGFGNSLGKAGAGGDRARVLRGGSRCKGASRTERMLHSSDCLVAGVIFCDRLGCPVGARLLLATVDDSLRAVWDVDVDEVLRVECVNLALAGSHVGWGEEGEEPSPHIRNDKHRPLKCSGGDVCMLSMYRRGQEVETEIPRAAEASLYTWGDKGRLCALVRAQLVHAQHADAAPGAGESEQLCQRNLSCAVHCCPN</sequence>
<dbReference type="EMBL" id="KZ110594">
    <property type="protein sequence ID" value="OSX64463.1"/>
    <property type="molecule type" value="Genomic_DNA"/>
</dbReference>
<dbReference type="Proteomes" id="UP000194127">
    <property type="component" value="Unassembled WGS sequence"/>
</dbReference>
<dbReference type="GeneID" id="36329756"/>
<keyword evidence="2" id="KW-1185">Reference proteome</keyword>
<gene>
    <name evidence="1" type="ORF">POSPLADRAFT_1137618</name>
</gene>
<dbReference type="RefSeq" id="XP_024341257.1">
    <property type="nucleotide sequence ID" value="XM_024484807.1"/>
</dbReference>
<evidence type="ECO:0000313" key="2">
    <source>
        <dbReference type="Proteomes" id="UP000194127"/>
    </source>
</evidence>
<dbReference type="AlphaFoldDB" id="A0A1X6N7U2"/>
<name>A0A1X6N7U2_9APHY</name>
<organism evidence="1 2">
    <name type="scientific">Postia placenta MAD-698-R-SB12</name>
    <dbReference type="NCBI Taxonomy" id="670580"/>
    <lineage>
        <taxon>Eukaryota</taxon>
        <taxon>Fungi</taxon>
        <taxon>Dikarya</taxon>
        <taxon>Basidiomycota</taxon>
        <taxon>Agaricomycotina</taxon>
        <taxon>Agaricomycetes</taxon>
        <taxon>Polyporales</taxon>
        <taxon>Adustoporiaceae</taxon>
        <taxon>Rhodonia</taxon>
    </lineage>
</organism>